<feature type="transmembrane region" description="Helical" evidence="1">
    <location>
        <begin position="6"/>
        <end position="27"/>
    </location>
</feature>
<dbReference type="EMBL" id="AC023673">
    <property type="protein sequence ID" value="AAF79527.1"/>
    <property type="molecule type" value="Genomic_DNA"/>
</dbReference>
<reference evidence="2" key="2">
    <citation type="submission" date="2000-04" db="EMBL/GenBank/DDBJ databases">
        <title>Genomic sequence for Arabidopsis thaliana BAC F21D18 from chromosome I.</title>
        <authorList>
            <person name="Chao Q."/>
            <person name="Brooks S."/>
            <person name="Buehler E."/>
            <person name="Johnson-Hopson C."/>
            <person name="Khan S."/>
            <person name="Kim C."/>
            <person name="Shinn P."/>
            <person name="Altafi H."/>
            <person name="Bei Q."/>
            <person name="Chin C."/>
            <person name="Chiou J."/>
            <person name="Choi E."/>
            <person name="Conn L."/>
            <person name="Conway A."/>
            <person name="Gonzales A."/>
            <person name="Hansen N."/>
            <person name="Howng B."/>
            <person name="Koo T."/>
            <person name="Lam B."/>
            <person name="Lee J."/>
            <person name="Lenz C."/>
            <person name="Li J."/>
            <person name="Liu A."/>
            <person name="Liu K."/>
            <person name="Liu S."/>
            <person name="Mukharsky N."/>
            <person name="Nguyen M."/>
            <person name="Palm C."/>
            <person name="Pham P."/>
            <person name="Sakano H."/>
            <person name="Schwartz J."/>
            <person name="Southwick A."/>
            <person name="Thaveri A."/>
            <person name="Toriumi M."/>
            <person name="Vaysberg M."/>
            <person name="Yu G."/>
            <person name="Federspiel N.A."/>
            <person name="Theologis A."/>
            <person name="Ecker J.R."/>
        </authorList>
    </citation>
    <scope>NUCLEOTIDE SEQUENCE</scope>
</reference>
<organism evidence="2">
    <name type="scientific">Arabidopsis thaliana</name>
    <name type="common">Mouse-ear cress</name>
    <dbReference type="NCBI Taxonomy" id="3702"/>
    <lineage>
        <taxon>Eukaryota</taxon>
        <taxon>Viridiplantae</taxon>
        <taxon>Streptophyta</taxon>
        <taxon>Embryophyta</taxon>
        <taxon>Tracheophyta</taxon>
        <taxon>Spermatophyta</taxon>
        <taxon>Magnoliopsida</taxon>
        <taxon>eudicotyledons</taxon>
        <taxon>Gunneridae</taxon>
        <taxon>Pentapetalae</taxon>
        <taxon>rosids</taxon>
        <taxon>malvids</taxon>
        <taxon>Brassicales</taxon>
        <taxon>Brassicaceae</taxon>
        <taxon>Camelineae</taxon>
        <taxon>Arabidopsis</taxon>
    </lineage>
</organism>
<reference evidence="2" key="3">
    <citation type="submission" date="2000-06" db="EMBL/GenBank/DDBJ databases">
        <authorList>
            <person name="Cheuk R."/>
            <person name="Shinn P."/>
            <person name="Brooks S."/>
            <person name="Buehler E."/>
            <person name="Chao Q."/>
            <person name="Johnson-Hopson C."/>
            <person name="Khan S."/>
            <person name="Kim C."/>
            <person name="Altafi H."/>
            <person name="Bei B."/>
            <person name="Chin C."/>
            <person name="Chiou J."/>
            <person name="Choi E."/>
            <person name="Conn L."/>
            <person name="Conway A."/>
            <person name="Gonzalez A."/>
            <person name="Hansen N."/>
            <person name="Howing B."/>
            <person name="Koo T."/>
            <person name="Lam B."/>
            <person name="Lee J."/>
            <person name="Lenz C."/>
            <person name="Li J."/>
            <person name="Liu A."/>
            <person name="Liu J."/>
            <person name="Liu S."/>
            <person name="Mukharsky N."/>
            <person name="Nguyen M."/>
            <person name="Palm C."/>
            <person name="Pham P."/>
            <person name="Sakano H."/>
            <person name="Schwartz J."/>
            <person name="Southwick A."/>
            <person name="Thaveri A."/>
            <person name="Toriumi M."/>
            <person name="Vaysberg M."/>
            <person name="Yu G."/>
            <person name="Davis R."/>
            <person name="Federspiel N."/>
            <person name="Theologis A."/>
            <person name="Ecker J."/>
        </authorList>
    </citation>
    <scope>NUCLEOTIDE SEQUENCE</scope>
</reference>
<keyword evidence="1" id="KW-0472">Membrane</keyword>
<sequence>MEYDFDTFLVFNIIFMSILQASTIYIVLLKFKDLYICIIFDSCFVIVLRITNDGELIYVPNTVFKSFDRKVLDKHSIVILRTKEGIYNYMLNIHMCINSCFVIINHKRNLETEKNGYSQSKTFKSLKTTTKYNDIIKKQNHKACIDESVITKIRRKSSKRITKTVESQRDWVNIESHVKVYLLQVHCVV</sequence>
<dbReference type="PIR" id="H96520">
    <property type="entry name" value="H96520"/>
</dbReference>
<evidence type="ECO:0000256" key="1">
    <source>
        <dbReference type="SAM" id="Phobius"/>
    </source>
</evidence>
<proteinExistence type="predicted"/>
<reference key="1">
    <citation type="journal article" date="2000" name="Nature">
        <title>Sequence and analysis of chromosome 1 of the plant Arabidopsis thaliana.</title>
        <authorList>
            <person name="Theologis A."/>
            <person name="Ecker J.R."/>
            <person name="Palm C.J."/>
            <person name="Federspiel N.A."/>
            <person name="Kaul S."/>
            <person name="White O."/>
            <person name="Alonso J."/>
            <person name="Altafi H."/>
            <person name="Araujo R."/>
            <person name="Bowman C.L."/>
            <person name="Brooks S.Y."/>
            <person name="Buehler E."/>
            <person name="Chan A."/>
            <person name="Chao Q."/>
            <person name="Chen H."/>
            <person name="Cheuk R.F."/>
            <person name="Chin C.W."/>
            <person name="Chung M.K."/>
            <person name="Conn L."/>
            <person name="Conway A.B."/>
            <person name="Conway A.R."/>
            <person name="Creasy T.H."/>
            <person name="Dewar K."/>
            <person name="Dunn P."/>
            <person name="Etgu P."/>
            <person name="Feldblyum T.V."/>
            <person name="Feng J."/>
            <person name="Fong B."/>
            <person name="Fujii C.Y."/>
            <person name="Gill J.E."/>
            <person name="Goldsmith A.D."/>
            <person name="Haas B."/>
            <person name="Hansen N.F."/>
            <person name="Hughes B."/>
            <person name="Huizar L."/>
            <person name="Hunter J.L."/>
            <person name="Jenkins J."/>
            <person name="Johnson-Hopson C."/>
            <person name="Khan S."/>
            <person name="Khaykin E."/>
            <person name="Kim C.J."/>
            <person name="Koo H.L."/>
            <person name="Kremenetskaia I."/>
            <person name="Kurtz D.B."/>
            <person name="Kwan A."/>
            <person name="Lam B."/>
            <person name="Langin-Hooper S."/>
            <person name="Lee A."/>
            <person name="Lee J.M."/>
            <person name="Lenz C.A."/>
            <person name="Li J.H."/>
            <person name="Li Y."/>
            <person name="Lin X."/>
            <person name="Liu S.X."/>
            <person name="Liu Z.A."/>
            <person name="Luros J.S."/>
            <person name="Maiti R."/>
            <person name="Marziali A."/>
            <person name="Militscher J."/>
            <person name="Miranda M."/>
            <person name="Nguyen M."/>
            <person name="Nierman W.C."/>
            <person name="Osborne B.I."/>
            <person name="Pai G."/>
            <person name="Peterson J."/>
            <person name="Pham P.K."/>
            <person name="Rizzo M."/>
            <person name="Rooney T."/>
            <person name="Rowley D."/>
            <person name="Sakano H."/>
            <person name="Salzberg S.L."/>
            <person name="Schwartz J.R."/>
            <person name="Shinn P."/>
            <person name="Southwick A.M."/>
            <person name="Sun H."/>
            <person name="Tallon L.J."/>
            <person name="Tambunga G."/>
            <person name="Toriumi M.J."/>
            <person name="Town C.D."/>
            <person name="Utterback T."/>
            <person name="Van Aken S."/>
            <person name="Vaysberg M."/>
            <person name="Vysotskaia V.S."/>
            <person name="Walker M."/>
            <person name="Wu D."/>
            <person name="Yu G."/>
            <person name="Fraser C.M."/>
            <person name="Venter J.C."/>
            <person name="Davis R.W."/>
        </authorList>
    </citation>
    <scope>NUCLEOTIDE SEQUENCE [LARGE SCALE GENOMIC DNA]</scope>
    <source>
        <strain>cv. Columbia</strain>
    </source>
</reference>
<evidence type="ECO:0000313" key="2">
    <source>
        <dbReference type="EMBL" id="AAF79527.1"/>
    </source>
</evidence>
<name>Q9LNF7_ARATH</name>
<protein>
    <submittedName>
        <fullName evidence="2">F21D18.24</fullName>
    </submittedName>
</protein>
<accession>Q9LNF7</accession>
<dbReference type="AlphaFoldDB" id="Q9LNF7"/>
<keyword evidence="1" id="KW-0812">Transmembrane</keyword>
<keyword evidence="1" id="KW-1133">Transmembrane helix</keyword>